<keyword evidence="4" id="KW-0539">Nucleus</keyword>
<keyword evidence="9" id="KW-1185">Reference proteome</keyword>
<dbReference type="GO" id="GO:0005730">
    <property type="term" value="C:nucleolus"/>
    <property type="evidence" value="ECO:0007669"/>
    <property type="project" value="TreeGrafter"/>
</dbReference>
<feature type="region of interest" description="Disordered" evidence="6">
    <location>
        <begin position="126"/>
        <end position="220"/>
    </location>
</feature>
<keyword evidence="2" id="KW-0677">Repeat</keyword>
<evidence type="ECO:0000256" key="1">
    <source>
        <dbReference type="ARBA" id="ARBA00004123"/>
    </source>
</evidence>
<evidence type="ECO:0000256" key="6">
    <source>
        <dbReference type="SAM" id="MobiDB-lite"/>
    </source>
</evidence>
<organism evidence="8 9">
    <name type="scientific">Pseudonaja textilis</name>
    <name type="common">Eastern brown snake</name>
    <dbReference type="NCBI Taxonomy" id="8673"/>
    <lineage>
        <taxon>Eukaryota</taxon>
        <taxon>Metazoa</taxon>
        <taxon>Chordata</taxon>
        <taxon>Craniata</taxon>
        <taxon>Vertebrata</taxon>
        <taxon>Euteleostomi</taxon>
        <taxon>Lepidosauria</taxon>
        <taxon>Squamata</taxon>
        <taxon>Bifurcata</taxon>
        <taxon>Unidentata</taxon>
        <taxon>Episquamata</taxon>
        <taxon>Toxicofera</taxon>
        <taxon>Serpentes</taxon>
        <taxon>Colubroidea</taxon>
        <taxon>Elapidae</taxon>
        <taxon>Hydrophiinae</taxon>
        <taxon>Pseudonaja</taxon>
    </lineage>
</organism>
<dbReference type="InterPro" id="IPR000504">
    <property type="entry name" value="RRM_dom"/>
</dbReference>
<evidence type="ECO:0000256" key="4">
    <source>
        <dbReference type="ARBA" id="ARBA00023242"/>
    </source>
</evidence>
<dbReference type="Gene3D" id="3.30.70.330">
    <property type="match status" value="1"/>
</dbReference>
<dbReference type="PROSITE" id="PS50102">
    <property type="entry name" value="RRM"/>
    <property type="match status" value="1"/>
</dbReference>
<dbReference type="Proteomes" id="UP000472273">
    <property type="component" value="Unplaced"/>
</dbReference>
<dbReference type="GeneTree" id="ENSGT01030000238531"/>
<feature type="region of interest" description="Disordered" evidence="6">
    <location>
        <begin position="1"/>
        <end position="32"/>
    </location>
</feature>
<evidence type="ECO:0000313" key="9">
    <source>
        <dbReference type="Proteomes" id="UP000472273"/>
    </source>
</evidence>
<protein>
    <recommendedName>
        <fullName evidence="7">RRM domain-containing protein</fullName>
    </recommendedName>
</protein>
<dbReference type="InterPro" id="IPR051945">
    <property type="entry name" value="RRM_MRD1_RNA_proc_ribogen"/>
</dbReference>
<proteinExistence type="predicted"/>
<feature type="compositionally biased region" description="Low complexity" evidence="6">
    <location>
        <begin position="12"/>
        <end position="30"/>
    </location>
</feature>
<keyword evidence="3 5" id="KW-0694">RNA-binding</keyword>
<dbReference type="PANTHER" id="PTHR48039">
    <property type="entry name" value="RNA-BINDING MOTIF PROTEIN 14B"/>
    <property type="match status" value="1"/>
</dbReference>
<dbReference type="Pfam" id="PF00076">
    <property type="entry name" value="RRM_1"/>
    <property type="match status" value="1"/>
</dbReference>
<feature type="compositionally biased region" description="Basic residues" evidence="6">
    <location>
        <begin position="1"/>
        <end position="11"/>
    </location>
</feature>
<dbReference type="SMART" id="SM00360">
    <property type="entry name" value="RRM"/>
    <property type="match status" value="1"/>
</dbReference>
<feature type="domain" description="RRM" evidence="7">
    <location>
        <begin position="51"/>
        <end position="127"/>
    </location>
</feature>
<name>A0A670ZUI6_PSETE</name>
<dbReference type="GO" id="GO:0003729">
    <property type="term" value="F:mRNA binding"/>
    <property type="evidence" value="ECO:0007669"/>
    <property type="project" value="TreeGrafter"/>
</dbReference>
<evidence type="ECO:0000256" key="5">
    <source>
        <dbReference type="PROSITE-ProRule" id="PRU00176"/>
    </source>
</evidence>
<evidence type="ECO:0000256" key="2">
    <source>
        <dbReference type="ARBA" id="ARBA00022737"/>
    </source>
</evidence>
<comment type="subcellular location">
    <subcellularLocation>
        <location evidence="1">Nucleus</location>
    </subcellularLocation>
</comment>
<dbReference type="SUPFAM" id="SSF54928">
    <property type="entry name" value="RNA-binding domain, RBD"/>
    <property type="match status" value="1"/>
</dbReference>
<reference evidence="8" key="1">
    <citation type="submission" date="2025-08" db="UniProtKB">
        <authorList>
            <consortium name="Ensembl"/>
        </authorList>
    </citation>
    <scope>IDENTIFICATION</scope>
</reference>
<evidence type="ECO:0000313" key="8">
    <source>
        <dbReference type="Ensembl" id="ENSPTXP00000026596.1"/>
    </source>
</evidence>
<evidence type="ECO:0000259" key="7">
    <source>
        <dbReference type="PROSITE" id="PS50102"/>
    </source>
</evidence>
<dbReference type="Ensembl" id="ENSPTXT00000027410.1">
    <property type="protein sequence ID" value="ENSPTXP00000026596.1"/>
    <property type="gene ID" value="ENSPTXG00000018385.1"/>
</dbReference>
<accession>A0A670ZUI6</accession>
<evidence type="ECO:0000256" key="3">
    <source>
        <dbReference type="ARBA" id="ARBA00022884"/>
    </source>
</evidence>
<dbReference type="AlphaFoldDB" id="A0A670ZUI6"/>
<dbReference type="InterPro" id="IPR012677">
    <property type="entry name" value="Nucleotide-bd_a/b_plait_sf"/>
</dbReference>
<reference evidence="8" key="2">
    <citation type="submission" date="2025-09" db="UniProtKB">
        <authorList>
            <consortium name="Ensembl"/>
        </authorList>
    </citation>
    <scope>IDENTIFICATION</scope>
</reference>
<dbReference type="InterPro" id="IPR035979">
    <property type="entry name" value="RBD_domain_sf"/>
</dbReference>
<dbReference type="PANTHER" id="PTHR48039:SF5">
    <property type="entry name" value="RNA-BINDING PROTEIN 28"/>
    <property type="match status" value="1"/>
</dbReference>
<sequence length="220" mass="22365">MRTRATGRRRSSPPLLAGAPSLPAGPPSVSGRRKMAVLGPRACFPGGGMGRTVLVRGLPPSARAADLEREFGQAGPVRRAVAVTAPGGEACTGLGFVSFSLPEDAQRALREIRTFGGRRVSLALARPKRRRAAGGGGGAGERRRRGGGARVPGRLRSPGAAFGGLPRAASLPHPPGAAFLPSFPRGGAPRGSPATAGAPQGPDPPQKGPADRPQPQLQGR</sequence>